<feature type="region of interest" description="Disordered" evidence="1">
    <location>
        <begin position="1"/>
        <end position="22"/>
    </location>
</feature>
<name>A0A6J4UTZ8_9BACT</name>
<organism evidence="2">
    <name type="scientific">uncultured Thermomicrobiales bacterium</name>
    <dbReference type="NCBI Taxonomy" id="1645740"/>
    <lineage>
        <taxon>Bacteria</taxon>
        <taxon>Pseudomonadati</taxon>
        <taxon>Thermomicrobiota</taxon>
        <taxon>Thermomicrobia</taxon>
        <taxon>Thermomicrobiales</taxon>
        <taxon>environmental samples</taxon>
    </lineage>
</organism>
<gene>
    <name evidence="2" type="ORF">AVDCRST_MAG33-1308</name>
</gene>
<sequence>MLVGPAHASAGDQTSISSVTHLTGSRARIFTDNLSGSEVARAGLDELLALVREPQRRSRGGPGAWSSRGSAQGDH</sequence>
<proteinExistence type="predicted"/>
<reference evidence="2" key="1">
    <citation type="submission" date="2020-02" db="EMBL/GenBank/DDBJ databases">
        <authorList>
            <person name="Meier V. D."/>
        </authorList>
    </citation>
    <scope>NUCLEOTIDE SEQUENCE</scope>
    <source>
        <strain evidence="2">AVDCRST_MAG33</strain>
    </source>
</reference>
<evidence type="ECO:0000313" key="2">
    <source>
        <dbReference type="EMBL" id="CAA9556210.1"/>
    </source>
</evidence>
<feature type="region of interest" description="Disordered" evidence="1">
    <location>
        <begin position="53"/>
        <end position="75"/>
    </location>
</feature>
<protein>
    <submittedName>
        <fullName evidence="2">Uncharacterized protein</fullName>
    </submittedName>
</protein>
<dbReference type="AlphaFoldDB" id="A0A6J4UTZ8"/>
<dbReference type="EMBL" id="CADCWK010000126">
    <property type="protein sequence ID" value="CAA9556210.1"/>
    <property type="molecule type" value="Genomic_DNA"/>
</dbReference>
<accession>A0A6J4UTZ8</accession>
<evidence type="ECO:0000256" key="1">
    <source>
        <dbReference type="SAM" id="MobiDB-lite"/>
    </source>
</evidence>
<feature type="compositionally biased region" description="Polar residues" evidence="1">
    <location>
        <begin position="11"/>
        <end position="22"/>
    </location>
</feature>